<dbReference type="InterPro" id="IPR036770">
    <property type="entry name" value="Ankyrin_rpt-contain_sf"/>
</dbReference>
<dbReference type="PROSITE" id="PS50297">
    <property type="entry name" value="ANK_REP_REGION"/>
    <property type="match status" value="2"/>
</dbReference>
<dbReference type="InterPro" id="IPR052391">
    <property type="entry name" value="E3_Ligase-Neurotoxin"/>
</dbReference>
<feature type="repeat" description="ANK" evidence="1">
    <location>
        <begin position="312"/>
        <end position="344"/>
    </location>
</feature>
<dbReference type="SMART" id="SM00248">
    <property type="entry name" value="ANK"/>
    <property type="match status" value="5"/>
</dbReference>
<gene>
    <name evidence="3" type="ORF">GXP67_00270</name>
</gene>
<dbReference type="AlphaFoldDB" id="A0A6C0GBG2"/>
<feature type="repeat" description="ANK" evidence="1">
    <location>
        <begin position="210"/>
        <end position="242"/>
    </location>
</feature>
<dbReference type="EMBL" id="CP048222">
    <property type="protein sequence ID" value="QHT65218.1"/>
    <property type="molecule type" value="Genomic_DNA"/>
</dbReference>
<feature type="transmembrane region" description="Helical" evidence="2">
    <location>
        <begin position="60"/>
        <end position="78"/>
    </location>
</feature>
<dbReference type="PANTHER" id="PTHR24133">
    <property type="entry name" value="ANKYRIN DOMAIN-CONTAINING"/>
    <property type="match status" value="1"/>
</dbReference>
<evidence type="ECO:0000256" key="1">
    <source>
        <dbReference type="PROSITE-ProRule" id="PRU00023"/>
    </source>
</evidence>
<keyword evidence="2" id="KW-0812">Transmembrane</keyword>
<feature type="repeat" description="ANK" evidence="1">
    <location>
        <begin position="373"/>
        <end position="401"/>
    </location>
</feature>
<reference evidence="3 4" key="1">
    <citation type="submission" date="2020-01" db="EMBL/GenBank/DDBJ databases">
        <authorList>
            <person name="Kim M.K."/>
        </authorList>
    </citation>
    <scope>NUCLEOTIDE SEQUENCE [LARGE SCALE GENOMIC DNA]</scope>
    <source>
        <strain evidence="3 4">172606-1</strain>
    </source>
</reference>
<dbReference type="InterPro" id="IPR002110">
    <property type="entry name" value="Ankyrin_rpt"/>
</dbReference>
<dbReference type="KEGG" id="rhoz:GXP67_00270"/>
<dbReference type="Proteomes" id="UP000480178">
    <property type="component" value="Chromosome"/>
</dbReference>
<evidence type="ECO:0000256" key="2">
    <source>
        <dbReference type="SAM" id="Phobius"/>
    </source>
</evidence>
<feature type="transmembrane region" description="Helical" evidence="2">
    <location>
        <begin position="125"/>
        <end position="146"/>
    </location>
</feature>
<keyword evidence="2" id="KW-0472">Membrane</keyword>
<dbReference type="Gene3D" id="1.25.40.20">
    <property type="entry name" value="Ankyrin repeat-containing domain"/>
    <property type="match status" value="1"/>
</dbReference>
<protein>
    <submittedName>
        <fullName evidence="3">Uncharacterized protein</fullName>
    </submittedName>
</protein>
<name>A0A6C0GBG2_9BACT</name>
<keyword evidence="1" id="KW-0040">ANK repeat</keyword>
<proteinExistence type="predicted"/>
<feature type="transmembrane region" description="Helical" evidence="2">
    <location>
        <begin position="6"/>
        <end position="30"/>
    </location>
</feature>
<accession>A0A6C0GBG2</accession>
<dbReference type="PROSITE" id="PS50088">
    <property type="entry name" value="ANK_REPEAT"/>
    <property type="match status" value="4"/>
</dbReference>
<evidence type="ECO:0000313" key="3">
    <source>
        <dbReference type="EMBL" id="QHT65218.1"/>
    </source>
</evidence>
<dbReference type="Pfam" id="PF12796">
    <property type="entry name" value="Ank_2"/>
    <property type="match status" value="2"/>
</dbReference>
<keyword evidence="4" id="KW-1185">Reference proteome</keyword>
<feature type="transmembrane region" description="Helical" evidence="2">
    <location>
        <begin position="37"/>
        <end position="54"/>
    </location>
</feature>
<feature type="repeat" description="ANK" evidence="1">
    <location>
        <begin position="280"/>
        <end position="311"/>
    </location>
</feature>
<dbReference type="RefSeq" id="WP_162441306.1">
    <property type="nucleotide sequence ID" value="NZ_CP048222.1"/>
</dbReference>
<dbReference type="SUPFAM" id="SSF48403">
    <property type="entry name" value="Ankyrin repeat"/>
    <property type="match status" value="1"/>
</dbReference>
<organism evidence="3 4">
    <name type="scientific">Rhodocytophaga rosea</name>
    <dbReference type="NCBI Taxonomy" id="2704465"/>
    <lineage>
        <taxon>Bacteria</taxon>
        <taxon>Pseudomonadati</taxon>
        <taxon>Bacteroidota</taxon>
        <taxon>Cytophagia</taxon>
        <taxon>Cytophagales</taxon>
        <taxon>Rhodocytophagaceae</taxon>
        <taxon>Rhodocytophaga</taxon>
    </lineage>
</organism>
<evidence type="ECO:0000313" key="4">
    <source>
        <dbReference type="Proteomes" id="UP000480178"/>
    </source>
</evidence>
<sequence>MSWYEVYIHALNMIFIAILIALLVTAVAYGLSRYSQFAPAILLGVALGLLLLAASLYYLFWLGGFTALILLLISSLLIHRRIYQHKTILQLDWVNKFTFRILTILVAYLASMVVQGAVLEADNTLFLGTTFLVLSIEFLLIPFLLWEKQKPPVVAVRKWLLILCIILPVFPFIIYLGSSQLVAQVIQEGNAKQVFPFLYLQQALGHTKKTNEALFLEAAAAGNAELISYLLEQGVDVNTADELQISALHQVVAYAPGEKVLSLLQLLQSKGANLNAENYAGYTPLMQASQDTLTVVKYLVEQGANINAEDGDGNTPFRQAARYGKKDICLFLLEKGAKVEKAEDIMAALESNQVGILQLVLEQGVIVDATDEGGYTALHKALLQSKTEMAAFLLKKGAKINEKILANLSNIKSPEIIDLLLKYGFSLRLTY</sequence>
<dbReference type="PANTHER" id="PTHR24133:SF40">
    <property type="entry name" value="ANKYRIN REPEAT DOMAIN 44"/>
    <property type="match status" value="1"/>
</dbReference>
<feature type="transmembrane region" description="Helical" evidence="2">
    <location>
        <begin position="99"/>
        <end position="119"/>
    </location>
</feature>
<keyword evidence="2" id="KW-1133">Transmembrane helix</keyword>
<feature type="transmembrane region" description="Helical" evidence="2">
    <location>
        <begin position="158"/>
        <end position="177"/>
    </location>
</feature>